<dbReference type="SUPFAM" id="SSF53920">
    <property type="entry name" value="Fe-only hydrogenase"/>
    <property type="match status" value="1"/>
</dbReference>
<dbReference type="Gene3D" id="3.40.950.10">
    <property type="entry name" value="Fe-only Hydrogenase (Larger Subunit), Chain L, domain 3"/>
    <property type="match status" value="1"/>
</dbReference>
<feature type="domain" description="Iron hydrogenase small subunit" evidence="1">
    <location>
        <begin position="93"/>
        <end position="148"/>
    </location>
</feature>
<keyword evidence="2" id="KW-0560">Oxidoreductase</keyword>
<protein>
    <submittedName>
        <fullName evidence="2">Iron hydrogenase 1</fullName>
        <ecNumber evidence="2">1.12.7.2</ecNumber>
    </submittedName>
</protein>
<dbReference type="Pfam" id="PF02906">
    <property type="entry name" value="Fe_hyd_lg_C"/>
    <property type="match status" value="1"/>
</dbReference>
<dbReference type="EMBL" id="VSSQ01018777">
    <property type="protein sequence ID" value="MPM62265.1"/>
    <property type="molecule type" value="Genomic_DNA"/>
</dbReference>
<dbReference type="GO" id="GO:0008901">
    <property type="term" value="F:ferredoxin hydrogenase activity"/>
    <property type="evidence" value="ECO:0007669"/>
    <property type="project" value="UniProtKB-EC"/>
</dbReference>
<sequence>MTGGVTEAVVRRLSSDKSISFLRSLAFKGVRGMQGVKETTVPYGDKELKIAVVSGLKNADNLIKKIKSGEKHYDFIEVMACPGGCINGAGQPFSLSEERKNRGNGLYKADSLNSIKRSEENPLVMSLYNGLLKGKVHKLLHVDYIGKEGDRL</sequence>
<dbReference type="Gene3D" id="4.10.260.20">
    <property type="entry name" value="Iron hydrogenase, small subunit"/>
    <property type="match status" value="1"/>
</dbReference>
<dbReference type="SMART" id="SM00902">
    <property type="entry name" value="Fe_hyd_SSU"/>
    <property type="match status" value="1"/>
</dbReference>
<accession>A0A645BA07</accession>
<dbReference type="InterPro" id="IPR003149">
    <property type="entry name" value="Fe_hydrogenase_ssu"/>
</dbReference>
<dbReference type="InterPro" id="IPR050340">
    <property type="entry name" value="Cytosolic_Fe-S_CAF"/>
</dbReference>
<gene>
    <name evidence="2" type="ORF">SDC9_109131</name>
</gene>
<dbReference type="InterPro" id="IPR036991">
    <property type="entry name" value="Fe_hydrogenase_ssu_sf"/>
</dbReference>
<dbReference type="InterPro" id="IPR004108">
    <property type="entry name" value="Fe_hydrogenase_lsu_C"/>
</dbReference>
<reference evidence="2" key="1">
    <citation type="submission" date="2019-08" db="EMBL/GenBank/DDBJ databases">
        <authorList>
            <person name="Kucharzyk K."/>
            <person name="Murdoch R.W."/>
            <person name="Higgins S."/>
            <person name="Loffler F."/>
        </authorList>
    </citation>
    <scope>NUCLEOTIDE SEQUENCE</scope>
</reference>
<organism evidence="2">
    <name type="scientific">bioreactor metagenome</name>
    <dbReference type="NCBI Taxonomy" id="1076179"/>
    <lineage>
        <taxon>unclassified sequences</taxon>
        <taxon>metagenomes</taxon>
        <taxon>ecological metagenomes</taxon>
    </lineage>
</organism>
<dbReference type="Pfam" id="PF02256">
    <property type="entry name" value="Fe_hyd_SSU"/>
    <property type="match status" value="1"/>
</dbReference>
<evidence type="ECO:0000313" key="2">
    <source>
        <dbReference type="EMBL" id="MPM62265.1"/>
    </source>
</evidence>
<evidence type="ECO:0000259" key="1">
    <source>
        <dbReference type="SMART" id="SM00902"/>
    </source>
</evidence>
<dbReference type="EC" id="1.12.7.2" evidence="2"/>
<proteinExistence type="predicted"/>
<dbReference type="AlphaFoldDB" id="A0A645BA07"/>
<dbReference type="PANTHER" id="PTHR11615">
    <property type="entry name" value="NITRATE, FORMATE, IRON DEHYDROGENASE"/>
    <property type="match status" value="1"/>
</dbReference>
<name>A0A645BA07_9ZZZZ</name>
<dbReference type="InterPro" id="IPR009016">
    <property type="entry name" value="Fe_hydrogenase"/>
</dbReference>
<comment type="caution">
    <text evidence="2">The sequence shown here is derived from an EMBL/GenBank/DDBJ whole genome shotgun (WGS) entry which is preliminary data.</text>
</comment>